<keyword evidence="2" id="KW-0732">Signal</keyword>
<dbReference type="STRING" id="985895.E4ZND1"/>
<feature type="signal peptide" evidence="2">
    <location>
        <begin position="1"/>
        <end position="17"/>
    </location>
</feature>
<dbReference type="OMA" id="GVRWGCH"/>
<evidence type="ECO:0000259" key="3">
    <source>
        <dbReference type="Pfam" id="PF09362"/>
    </source>
</evidence>
<dbReference type="AlphaFoldDB" id="E4ZND1"/>
<feature type="domain" description="DUF1996" evidence="3">
    <location>
        <begin position="41"/>
        <end position="273"/>
    </location>
</feature>
<evidence type="ECO:0000256" key="1">
    <source>
        <dbReference type="SAM" id="MobiDB-lite"/>
    </source>
</evidence>
<gene>
    <name evidence="4" type="ORF">LEMA_P038910.1</name>
</gene>
<feature type="region of interest" description="Disordered" evidence="1">
    <location>
        <begin position="337"/>
        <end position="466"/>
    </location>
</feature>
<evidence type="ECO:0000313" key="5">
    <source>
        <dbReference type="Proteomes" id="UP000002668"/>
    </source>
</evidence>
<name>E4ZND1_LEPMJ</name>
<dbReference type="EMBL" id="FP929105">
    <property type="protein sequence ID" value="CBX92990.1"/>
    <property type="molecule type" value="Genomic_DNA"/>
</dbReference>
<feature type="compositionally biased region" description="Pro residues" evidence="1">
    <location>
        <begin position="443"/>
        <end position="456"/>
    </location>
</feature>
<dbReference type="OrthoDB" id="74764at2759"/>
<keyword evidence="5" id="KW-1185">Reference proteome</keyword>
<dbReference type="PANTHER" id="PTHR43662">
    <property type="match status" value="1"/>
</dbReference>
<protein>
    <recommendedName>
        <fullName evidence="3">DUF1996 domain-containing protein</fullName>
    </recommendedName>
</protein>
<dbReference type="InterPro" id="IPR018535">
    <property type="entry name" value="DUF1996"/>
</dbReference>
<feature type="compositionally biased region" description="Low complexity" evidence="1">
    <location>
        <begin position="429"/>
        <end position="442"/>
    </location>
</feature>
<reference evidence="5" key="1">
    <citation type="journal article" date="2011" name="Nat. Commun.">
        <title>Effector diversification within compartments of the Leptosphaeria maculans genome affected by Repeat-Induced Point mutations.</title>
        <authorList>
            <person name="Rouxel T."/>
            <person name="Grandaubert J."/>
            <person name="Hane J.K."/>
            <person name="Hoede C."/>
            <person name="van de Wouw A.P."/>
            <person name="Couloux A."/>
            <person name="Dominguez V."/>
            <person name="Anthouard V."/>
            <person name="Bally P."/>
            <person name="Bourras S."/>
            <person name="Cozijnsen A.J."/>
            <person name="Ciuffetti L.M."/>
            <person name="Degrave A."/>
            <person name="Dilmaghani A."/>
            <person name="Duret L."/>
            <person name="Fudal I."/>
            <person name="Goodwin S.B."/>
            <person name="Gout L."/>
            <person name="Glaser N."/>
            <person name="Linglin J."/>
            <person name="Kema G.H.J."/>
            <person name="Lapalu N."/>
            <person name="Lawrence C.B."/>
            <person name="May K."/>
            <person name="Meyer M."/>
            <person name="Ollivier B."/>
            <person name="Poulain J."/>
            <person name="Schoch C.L."/>
            <person name="Simon A."/>
            <person name="Spatafora J.W."/>
            <person name="Stachowiak A."/>
            <person name="Turgeon B.G."/>
            <person name="Tyler B.M."/>
            <person name="Vincent D."/>
            <person name="Weissenbach J."/>
            <person name="Amselem J."/>
            <person name="Quesneville H."/>
            <person name="Oliver R.P."/>
            <person name="Wincker P."/>
            <person name="Balesdent M.-H."/>
            <person name="Howlett B.J."/>
        </authorList>
    </citation>
    <scope>NUCLEOTIDE SEQUENCE [LARGE SCALE GENOMIC DNA]</scope>
    <source>
        <strain evidence="5">JN3 / isolate v23.1.3 / race Av1-4-5-6-7-8</strain>
    </source>
</reference>
<proteinExistence type="predicted"/>
<evidence type="ECO:0000256" key="2">
    <source>
        <dbReference type="SAM" id="SignalP"/>
    </source>
</evidence>
<accession>E4ZND1</accession>
<dbReference type="Pfam" id="PF09362">
    <property type="entry name" value="DUF1996"/>
    <property type="match status" value="1"/>
</dbReference>
<feature type="chain" id="PRO_5003194704" description="DUF1996 domain-containing protein" evidence="2">
    <location>
        <begin position="18"/>
        <end position="509"/>
    </location>
</feature>
<sequence>MLSKVFITVGLTATVAAFDCNGHYFSFFNRGGNAMSYQRLDPALYPGTESPHLHSFDGGNALSASTDFAETQTSTCSTARIKPDKSLYWRPSIFWNGNGTGFHRVPEKSTKIYYKFGDGDKWANVTGFPENFNMMAGNPLKRSDGDNPAGVRWGCHNPDGGSTAIFSNGFPKGFSSCDYGLASEVTFPSCWNGDKLDPENPQAHMAYPSGFSGVGVENCPATHRAARFPTIFVEFWYDVSSFNGQYGPDETPWVVSNGDPTGFGFHADFLNGWEKGVLEKAIGETGGCNCGCGCGQTEMEQCFGAENVNRDADGEFESCAAMTAMGNDATPVLDTLPGCNPLQSGPADATTVTGPNCDATAKPVSPGEKPTSSSSAAAASKTGSLTAKPSTTLDVTDSPPAVEKDDNDNEDANTTPSAVPSRENTSKKANPTTIPSSSSSTATPPPSNPSPTPLTPLPSTNDCKPPISITITPTVYITLAAESEASSSCAQQDTVYATVTETTTVTMSA</sequence>
<dbReference type="HOGENOM" id="CLU_014722_5_2_1"/>
<feature type="compositionally biased region" description="Polar residues" evidence="1">
    <location>
        <begin position="381"/>
        <end position="395"/>
    </location>
</feature>
<dbReference type="InParanoid" id="E4ZND1"/>
<dbReference type="Proteomes" id="UP000002668">
    <property type="component" value="Genome"/>
</dbReference>
<organism evidence="5">
    <name type="scientific">Leptosphaeria maculans (strain JN3 / isolate v23.1.3 / race Av1-4-5-6-7-8)</name>
    <name type="common">Blackleg fungus</name>
    <name type="synonym">Phoma lingam</name>
    <dbReference type="NCBI Taxonomy" id="985895"/>
    <lineage>
        <taxon>Eukaryota</taxon>
        <taxon>Fungi</taxon>
        <taxon>Dikarya</taxon>
        <taxon>Ascomycota</taxon>
        <taxon>Pezizomycotina</taxon>
        <taxon>Dothideomycetes</taxon>
        <taxon>Pleosporomycetidae</taxon>
        <taxon>Pleosporales</taxon>
        <taxon>Pleosporineae</taxon>
        <taxon>Leptosphaeriaceae</taxon>
        <taxon>Plenodomus</taxon>
        <taxon>Plenodomus lingam/Leptosphaeria maculans species complex</taxon>
    </lineage>
</organism>
<dbReference type="eggNOG" id="KOG4157">
    <property type="taxonomic scope" value="Eukaryota"/>
</dbReference>
<evidence type="ECO:0000313" key="4">
    <source>
        <dbReference type="EMBL" id="CBX92990.1"/>
    </source>
</evidence>
<dbReference type="VEuPathDB" id="FungiDB:LEMA_P038910.1"/>
<dbReference type="GeneID" id="13287371"/>
<dbReference type="PANTHER" id="PTHR43662:SF5">
    <property type="entry name" value="DUF1996 DOMAIN-CONTAINING PROTEIN"/>
    <property type="match status" value="1"/>
</dbReference>